<dbReference type="RefSeq" id="WP_039316360.1">
    <property type="nucleotide sequence ID" value="NZ_CP006905.1"/>
</dbReference>
<proteinExistence type="predicted"/>
<dbReference type="KEGG" id="cbv:U729_2986"/>
<evidence type="ECO:0000313" key="2">
    <source>
        <dbReference type="Proteomes" id="UP000030635"/>
    </source>
</evidence>
<dbReference type="HOGENOM" id="CLU_2045568_0_0_9"/>
<reference evidence="1 2" key="1">
    <citation type="journal article" date="2015" name="Infect. Genet. Evol.">
        <title>Genomic sequences of six botulinum neurotoxin-producing strains representing three clostridial species illustrate the mobility and diversity of botulinum neurotoxin genes.</title>
        <authorList>
            <person name="Smith T.J."/>
            <person name="Hill K.K."/>
            <person name="Xie G."/>
            <person name="Foley B.T."/>
            <person name="Williamson C.H."/>
            <person name="Foster J.T."/>
            <person name="Johnson S.L."/>
            <person name="Chertkov O."/>
            <person name="Teshima H."/>
            <person name="Gibbons H.S."/>
            <person name="Johnsky L.A."/>
            <person name="Karavis M.A."/>
            <person name="Smith L.A."/>
        </authorList>
    </citation>
    <scope>NUCLEOTIDE SEQUENCE [LARGE SCALE GENOMIC DNA]</scope>
    <source>
        <strain evidence="1">Sullivan</strain>
    </source>
</reference>
<dbReference type="EMBL" id="CP006905">
    <property type="protein sequence ID" value="AIY83251.1"/>
    <property type="molecule type" value="Genomic_DNA"/>
</dbReference>
<accession>A0A0A7FWQ1</accession>
<dbReference type="eggNOG" id="ENOG5030H9R">
    <property type="taxonomic scope" value="Bacteria"/>
</dbReference>
<sequence>MKKLLLYSTLITLSLFILVGCSLNSKSSMTGIYLKSTDGSNIIIDDANYPTVMGNETSKENIFEIFKSGDKIEITCSVINETYPAQTQIYSLKLIEKGSPNNIPKDTLEKLKELGWTFDL</sequence>
<keyword evidence="1" id="KW-0449">Lipoprotein</keyword>
<keyword evidence="2" id="KW-1185">Reference proteome</keyword>
<protein>
    <submittedName>
        <fullName evidence="1">Putative lipoprotein</fullName>
    </submittedName>
</protein>
<organism evidence="1 2">
    <name type="scientific">Clostridium baratii str. Sullivan</name>
    <dbReference type="NCBI Taxonomy" id="1415775"/>
    <lineage>
        <taxon>Bacteria</taxon>
        <taxon>Bacillati</taxon>
        <taxon>Bacillota</taxon>
        <taxon>Clostridia</taxon>
        <taxon>Eubacteriales</taxon>
        <taxon>Clostridiaceae</taxon>
        <taxon>Clostridium</taxon>
    </lineage>
</organism>
<gene>
    <name evidence="1" type="ORF">U729_2986</name>
</gene>
<name>A0A0A7FWQ1_9CLOT</name>
<dbReference type="PROSITE" id="PS51257">
    <property type="entry name" value="PROKAR_LIPOPROTEIN"/>
    <property type="match status" value="1"/>
</dbReference>
<dbReference type="Proteomes" id="UP000030635">
    <property type="component" value="Chromosome"/>
</dbReference>
<dbReference type="OrthoDB" id="1913099at2"/>
<dbReference type="AlphaFoldDB" id="A0A0A7FWQ1"/>
<evidence type="ECO:0000313" key="1">
    <source>
        <dbReference type="EMBL" id="AIY83251.1"/>
    </source>
</evidence>